<dbReference type="InterPro" id="IPR036864">
    <property type="entry name" value="Zn2-C6_fun-type_DNA-bd_sf"/>
</dbReference>
<gene>
    <name evidence="9" type="ORF">YALI1_B06110g</name>
</gene>
<dbReference type="PROSITE" id="PS00463">
    <property type="entry name" value="ZN2_CY6_FUNGAL_1"/>
    <property type="match status" value="1"/>
</dbReference>
<keyword evidence="6" id="KW-0539">Nucleus</keyword>
<feature type="compositionally biased region" description="Pro residues" evidence="7">
    <location>
        <begin position="127"/>
        <end position="141"/>
    </location>
</feature>
<dbReference type="Pfam" id="PF00172">
    <property type="entry name" value="Zn_clus"/>
    <property type="match status" value="1"/>
</dbReference>
<proteinExistence type="predicted"/>
<dbReference type="GO" id="GO:0000981">
    <property type="term" value="F:DNA-binding transcription factor activity, RNA polymerase II-specific"/>
    <property type="evidence" value="ECO:0007669"/>
    <property type="project" value="InterPro"/>
</dbReference>
<name>A0A1D8N6G9_YARLL</name>
<organism evidence="9 10">
    <name type="scientific">Yarrowia lipolytica</name>
    <name type="common">Candida lipolytica</name>
    <dbReference type="NCBI Taxonomy" id="4952"/>
    <lineage>
        <taxon>Eukaryota</taxon>
        <taxon>Fungi</taxon>
        <taxon>Dikarya</taxon>
        <taxon>Ascomycota</taxon>
        <taxon>Saccharomycotina</taxon>
        <taxon>Dipodascomycetes</taxon>
        <taxon>Dipodascales</taxon>
        <taxon>Dipodascales incertae sedis</taxon>
        <taxon>Yarrowia</taxon>
    </lineage>
</organism>
<evidence type="ECO:0000256" key="2">
    <source>
        <dbReference type="ARBA" id="ARBA00022833"/>
    </source>
</evidence>
<evidence type="ECO:0000259" key="8">
    <source>
        <dbReference type="PROSITE" id="PS50048"/>
    </source>
</evidence>
<evidence type="ECO:0000256" key="7">
    <source>
        <dbReference type="SAM" id="MobiDB-lite"/>
    </source>
</evidence>
<dbReference type="Gene3D" id="4.10.240.10">
    <property type="entry name" value="Zn(2)-C6 fungal-type DNA-binding domain"/>
    <property type="match status" value="1"/>
</dbReference>
<evidence type="ECO:0000256" key="4">
    <source>
        <dbReference type="ARBA" id="ARBA00023125"/>
    </source>
</evidence>
<reference evidence="9 10" key="1">
    <citation type="journal article" date="2016" name="PLoS ONE">
        <title>Sequence Assembly of Yarrowia lipolytica Strain W29/CLIB89 Shows Transposable Element Diversity.</title>
        <authorList>
            <person name="Magnan C."/>
            <person name="Yu J."/>
            <person name="Chang I."/>
            <person name="Jahn E."/>
            <person name="Kanomata Y."/>
            <person name="Wu J."/>
            <person name="Zeller M."/>
            <person name="Oakes M."/>
            <person name="Baldi P."/>
            <person name="Sandmeyer S."/>
        </authorList>
    </citation>
    <scope>NUCLEOTIDE SEQUENCE [LARGE SCALE GENOMIC DNA]</scope>
    <source>
        <strain evidence="10">CLIB89(W29)</strain>
    </source>
</reference>
<keyword evidence="5" id="KW-0804">Transcription</keyword>
<keyword evidence="2" id="KW-0862">Zinc</keyword>
<keyword evidence="3" id="KW-0805">Transcription regulation</keyword>
<protein>
    <recommendedName>
        <fullName evidence="8">Zn(2)-C6 fungal-type domain-containing protein</fullName>
    </recommendedName>
</protein>
<evidence type="ECO:0000256" key="1">
    <source>
        <dbReference type="ARBA" id="ARBA00022723"/>
    </source>
</evidence>
<dbReference type="VEuPathDB" id="FungiDB:YALI0_B04510g"/>
<feature type="region of interest" description="Disordered" evidence="7">
    <location>
        <begin position="229"/>
        <end position="253"/>
    </location>
</feature>
<feature type="domain" description="Zn(2)-C6 fungal-type" evidence="8">
    <location>
        <begin position="293"/>
        <end position="321"/>
    </location>
</feature>
<dbReference type="PROSITE" id="PS50048">
    <property type="entry name" value="ZN2_CY6_FUNGAL_2"/>
    <property type="match status" value="1"/>
</dbReference>
<dbReference type="RefSeq" id="XP_500498.3">
    <property type="nucleotide sequence ID" value="XM_500498.3"/>
</dbReference>
<evidence type="ECO:0000313" key="9">
    <source>
        <dbReference type="EMBL" id="AOW01218.1"/>
    </source>
</evidence>
<evidence type="ECO:0000313" key="10">
    <source>
        <dbReference type="Proteomes" id="UP000182444"/>
    </source>
</evidence>
<keyword evidence="1" id="KW-0479">Metal-binding</keyword>
<dbReference type="EMBL" id="CP017554">
    <property type="protein sequence ID" value="AOW01218.1"/>
    <property type="molecule type" value="Genomic_DNA"/>
</dbReference>
<evidence type="ECO:0000256" key="3">
    <source>
        <dbReference type="ARBA" id="ARBA00023015"/>
    </source>
</evidence>
<dbReference type="SMART" id="SM00066">
    <property type="entry name" value="GAL4"/>
    <property type="match status" value="1"/>
</dbReference>
<sequence>MTSLPSLSVLNLPEPVMNPVAQTQKQTAPHTHSHLTYTHLPVPVGGSGGNGLSQYSFDTKPASVPGHNMTKVVHNMTKVTPNVGNVTHNVGNATHNVGNVAHNTGQVVSNPSHITNTVNLYQIPYSAPTPPSMNPPTPTPSELPASPATQLDSPATSPPMVTLSQHQHPQQTYPTSVPHAPTTMLTPLYTPEASRRNSTEKEYFGVLSQNMPQNMPQNLHLHQQHIQQQLQQQQMHQQQQQQQYYPHGYRQASLSPPQHYHWDNQPQMVGLAPSHELKQKMHKRQVRKRTKTGCMTCRKRRIKCDEAKPSCFNCAKSKRDCMGYALVPM</sequence>
<dbReference type="Proteomes" id="UP000182444">
    <property type="component" value="Chromosome 1B"/>
</dbReference>
<evidence type="ECO:0000256" key="6">
    <source>
        <dbReference type="ARBA" id="ARBA00023242"/>
    </source>
</evidence>
<dbReference type="VEuPathDB" id="FungiDB:YALI1_B06110g"/>
<dbReference type="InterPro" id="IPR052360">
    <property type="entry name" value="Transcr_Regulatory_Proteins"/>
</dbReference>
<dbReference type="PANTHER" id="PTHR36206:SF13">
    <property type="entry name" value="TRANSCRIPTIONAL REGULATORY PROTEIN MOC3"/>
    <property type="match status" value="1"/>
</dbReference>
<keyword evidence="4" id="KW-0238">DNA-binding</keyword>
<accession>A0A1D8N6G9</accession>
<feature type="region of interest" description="Disordered" evidence="7">
    <location>
        <begin position="125"/>
        <end position="199"/>
    </location>
</feature>
<dbReference type="InterPro" id="IPR001138">
    <property type="entry name" value="Zn2Cys6_DnaBD"/>
</dbReference>
<dbReference type="CDD" id="cd00067">
    <property type="entry name" value="GAL4"/>
    <property type="match status" value="1"/>
</dbReference>
<dbReference type="KEGG" id="yli:2907563"/>
<dbReference type="GO" id="GO:0008270">
    <property type="term" value="F:zinc ion binding"/>
    <property type="evidence" value="ECO:0007669"/>
    <property type="project" value="InterPro"/>
</dbReference>
<dbReference type="GeneID" id="2907563"/>
<dbReference type="SMR" id="A0A1D8N6G9"/>
<dbReference type="SUPFAM" id="SSF57701">
    <property type="entry name" value="Zn2/Cys6 DNA-binding domain"/>
    <property type="match status" value="1"/>
</dbReference>
<dbReference type="PANTHER" id="PTHR36206">
    <property type="entry name" value="ASPERCRYPTIN BIOSYNTHESIS CLUSTER-SPECIFIC TRANSCRIPTION REGULATOR ATNN-RELATED"/>
    <property type="match status" value="1"/>
</dbReference>
<dbReference type="GO" id="GO:0003677">
    <property type="term" value="F:DNA binding"/>
    <property type="evidence" value="ECO:0007669"/>
    <property type="project" value="UniProtKB-KW"/>
</dbReference>
<dbReference type="eggNOG" id="ENOG502S9F6">
    <property type="taxonomic scope" value="Eukaryota"/>
</dbReference>
<feature type="compositionally biased region" description="Low complexity" evidence="7">
    <location>
        <begin position="229"/>
        <end position="243"/>
    </location>
</feature>
<dbReference type="AlphaFoldDB" id="A0A1D8N6G9"/>
<evidence type="ECO:0000256" key="5">
    <source>
        <dbReference type="ARBA" id="ARBA00023163"/>
    </source>
</evidence>
<feature type="compositionally biased region" description="Polar residues" evidence="7">
    <location>
        <begin position="162"/>
        <end position="175"/>
    </location>
</feature>